<proteinExistence type="predicted"/>
<sequence>MRDKVTLTTVVGTSGIEMRVLYERSSIVIYATEWYITILYSVKN</sequence>
<protein>
    <submittedName>
        <fullName evidence="1">Uncharacterized protein</fullName>
    </submittedName>
</protein>
<comment type="caution">
    <text evidence="1">The sequence shown here is derived from an EMBL/GenBank/DDBJ whole genome shotgun (WGS) entry which is preliminary data.</text>
</comment>
<dbReference type="EMBL" id="JACJHX010000002">
    <property type="protein sequence ID" value="MBA9025846.1"/>
    <property type="molecule type" value="Genomic_DNA"/>
</dbReference>
<organism evidence="1 2">
    <name type="scientific">Peribacillus huizhouensis</name>
    <dbReference type="NCBI Taxonomy" id="1501239"/>
    <lineage>
        <taxon>Bacteria</taxon>
        <taxon>Bacillati</taxon>
        <taxon>Bacillota</taxon>
        <taxon>Bacilli</taxon>
        <taxon>Bacillales</taxon>
        <taxon>Bacillaceae</taxon>
        <taxon>Peribacillus</taxon>
    </lineage>
</organism>
<name>A0ABR6CLC3_9BACI</name>
<accession>A0ABR6CLC3</accession>
<dbReference type="Proteomes" id="UP000626697">
    <property type="component" value="Unassembled WGS sequence"/>
</dbReference>
<keyword evidence="2" id="KW-1185">Reference proteome</keyword>
<evidence type="ECO:0000313" key="1">
    <source>
        <dbReference type="EMBL" id="MBA9025846.1"/>
    </source>
</evidence>
<evidence type="ECO:0000313" key="2">
    <source>
        <dbReference type="Proteomes" id="UP000626697"/>
    </source>
</evidence>
<gene>
    <name evidence="1" type="ORF">HNP81_001129</name>
</gene>
<reference evidence="1 2" key="1">
    <citation type="submission" date="2020-08" db="EMBL/GenBank/DDBJ databases">
        <title>Genomic Encyclopedia of Type Strains, Phase IV (KMG-IV): sequencing the most valuable type-strain genomes for metagenomic binning, comparative biology and taxonomic classification.</title>
        <authorList>
            <person name="Goeker M."/>
        </authorList>
    </citation>
    <scope>NUCLEOTIDE SEQUENCE [LARGE SCALE GENOMIC DNA]</scope>
    <source>
        <strain evidence="1 2">DSM 105481</strain>
    </source>
</reference>